<comment type="caution">
    <text evidence="1">The sequence shown here is derived from an EMBL/GenBank/DDBJ whole genome shotgun (WGS) entry which is preliminary data.</text>
</comment>
<gene>
    <name evidence="1" type="ORF">TNCT_198991</name>
</gene>
<dbReference type="Proteomes" id="UP000887116">
    <property type="component" value="Unassembled WGS sequence"/>
</dbReference>
<evidence type="ECO:0000313" key="2">
    <source>
        <dbReference type="Proteomes" id="UP000887116"/>
    </source>
</evidence>
<organism evidence="1 2">
    <name type="scientific">Trichonephila clavata</name>
    <name type="common">Joro spider</name>
    <name type="synonym">Nephila clavata</name>
    <dbReference type="NCBI Taxonomy" id="2740835"/>
    <lineage>
        <taxon>Eukaryota</taxon>
        <taxon>Metazoa</taxon>
        <taxon>Ecdysozoa</taxon>
        <taxon>Arthropoda</taxon>
        <taxon>Chelicerata</taxon>
        <taxon>Arachnida</taxon>
        <taxon>Araneae</taxon>
        <taxon>Araneomorphae</taxon>
        <taxon>Entelegynae</taxon>
        <taxon>Araneoidea</taxon>
        <taxon>Nephilidae</taxon>
        <taxon>Trichonephila</taxon>
    </lineage>
</organism>
<protein>
    <submittedName>
        <fullName evidence="1">Uncharacterized protein</fullName>
    </submittedName>
</protein>
<dbReference type="AlphaFoldDB" id="A0A8X6LW37"/>
<dbReference type="EMBL" id="BMAO01028116">
    <property type="protein sequence ID" value="GFR22134.1"/>
    <property type="molecule type" value="Genomic_DNA"/>
</dbReference>
<accession>A0A8X6LW37</accession>
<name>A0A8X6LW37_TRICU</name>
<sequence length="141" mass="16798">MENFENINIDYITREGVNLISVCNEIRAARRKFKDLVKILMFCDACLQTLIRSSQEEFMSALQGANFVGNLWMLINEYLQHARSLMLRIERARNFLSGTVDHREFLPPAREKFRRLKSRFLITETQINLWLPYVVDRYFSE</sequence>
<evidence type="ECO:0000313" key="1">
    <source>
        <dbReference type="EMBL" id="GFR22134.1"/>
    </source>
</evidence>
<reference evidence="1" key="1">
    <citation type="submission" date="2020-07" db="EMBL/GenBank/DDBJ databases">
        <title>Multicomponent nature underlies the extraordinary mechanical properties of spider dragline silk.</title>
        <authorList>
            <person name="Kono N."/>
            <person name="Nakamura H."/>
            <person name="Mori M."/>
            <person name="Yoshida Y."/>
            <person name="Ohtoshi R."/>
            <person name="Malay A.D."/>
            <person name="Moran D.A.P."/>
            <person name="Tomita M."/>
            <person name="Numata K."/>
            <person name="Arakawa K."/>
        </authorList>
    </citation>
    <scope>NUCLEOTIDE SEQUENCE</scope>
</reference>
<keyword evidence="2" id="KW-1185">Reference proteome</keyword>
<proteinExistence type="predicted"/>